<proteinExistence type="predicted"/>
<accession>A0A6A6SJQ8</accession>
<reference evidence="2" key="1">
    <citation type="journal article" date="2020" name="Stud. Mycol.">
        <title>101 Dothideomycetes genomes: a test case for predicting lifestyles and emergence of pathogens.</title>
        <authorList>
            <person name="Haridas S."/>
            <person name="Albert R."/>
            <person name="Binder M."/>
            <person name="Bloem J."/>
            <person name="Labutti K."/>
            <person name="Salamov A."/>
            <person name="Andreopoulos B."/>
            <person name="Baker S."/>
            <person name="Barry K."/>
            <person name="Bills G."/>
            <person name="Bluhm B."/>
            <person name="Cannon C."/>
            <person name="Castanera R."/>
            <person name="Culley D."/>
            <person name="Daum C."/>
            <person name="Ezra D."/>
            <person name="Gonzalez J."/>
            <person name="Henrissat B."/>
            <person name="Kuo A."/>
            <person name="Liang C."/>
            <person name="Lipzen A."/>
            <person name="Lutzoni F."/>
            <person name="Magnuson J."/>
            <person name="Mondo S."/>
            <person name="Nolan M."/>
            <person name="Ohm R."/>
            <person name="Pangilinan J."/>
            <person name="Park H.-J."/>
            <person name="Ramirez L."/>
            <person name="Alfaro M."/>
            <person name="Sun H."/>
            <person name="Tritt A."/>
            <person name="Yoshinaga Y."/>
            <person name="Zwiers L.-H."/>
            <person name="Turgeon B."/>
            <person name="Goodwin S."/>
            <person name="Spatafora J."/>
            <person name="Crous P."/>
            <person name="Grigoriev I."/>
        </authorList>
    </citation>
    <scope>NUCLEOTIDE SEQUENCE</scope>
    <source>
        <strain evidence="2">CBS 122681</strain>
    </source>
</reference>
<feature type="signal peptide" evidence="1">
    <location>
        <begin position="1"/>
        <end position="43"/>
    </location>
</feature>
<name>A0A6A6SJQ8_9PLEO</name>
<evidence type="ECO:0000313" key="3">
    <source>
        <dbReference type="Proteomes" id="UP000799324"/>
    </source>
</evidence>
<keyword evidence="3" id="KW-1185">Reference proteome</keyword>
<keyword evidence="1" id="KW-0732">Signal</keyword>
<evidence type="ECO:0000256" key="1">
    <source>
        <dbReference type="SAM" id="SignalP"/>
    </source>
</evidence>
<dbReference type="AlphaFoldDB" id="A0A6A6SJQ8"/>
<gene>
    <name evidence="2" type="ORF">K491DRAFT_261962</name>
</gene>
<sequence>MHSLVQALALRCAAPPRPRLCVSPGARAVLLLLPLLLLGRAFSAPAACALGRIRPPPHLRQPFQHLFWHLQLLDLQLTSRPFTCWPAVLSPHASVLELSPQSVAQASRQPFEPSLQPPGYATRHCEVSQHPVTAVRIESQAPVAAATARKAGYRPSPAAAPAGAARHCSSARQTKARAVIAALHLFTLQTFLAQHRASATRESRVAADPATCMCRRQISLDAAMPVDRRAAAS</sequence>
<dbReference type="Proteomes" id="UP000799324">
    <property type="component" value="Unassembled WGS sequence"/>
</dbReference>
<dbReference type="EMBL" id="MU004560">
    <property type="protein sequence ID" value="KAF2648066.1"/>
    <property type="molecule type" value="Genomic_DNA"/>
</dbReference>
<protein>
    <submittedName>
        <fullName evidence="2">Uncharacterized protein</fullName>
    </submittedName>
</protein>
<feature type="chain" id="PRO_5025487076" evidence="1">
    <location>
        <begin position="44"/>
        <end position="233"/>
    </location>
</feature>
<organism evidence="2 3">
    <name type="scientific">Lophiostoma macrostomum CBS 122681</name>
    <dbReference type="NCBI Taxonomy" id="1314788"/>
    <lineage>
        <taxon>Eukaryota</taxon>
        <taxon>Fungi</taxon>
        <taxon>Dikarya</taxon>
        <taxon>Ascomycota</taxon>
        <taxon>Pezizomycotina</taxon>
        <taxon>Dothideomycetes</taxon>
        <taxon>Pleosporomycetidae</taxon>
        <taxon>Pleosporales</taxon>
        <taxon>Lophiostomataceae</taxon>
        <taxon>Lophiostoma</taxon>
    </lineage>
</organism>
<evidence type="ECO:0000313" key="2">
    <source>
        <dbReference type="EMBL" id="KAF2648066.1"/>
    </source>
</evidence>